<evidence type="ECO:0000256" key="8">
    <source>
        <dbReference type="ARBA" id="ARBA00025939"/>
    </source>
</evidence>
<evidence type="ECO:0000313" key="15">
    <source>
        <dbReference type="EMBL" id="KAI6646733.1"/>
    </source>
</evidence>
<proteinExistence type="inferred from homology"/>
<dbReference type="PANTHER" id="PTHR43296:SF2">
    <property type="entry name" value="PEROXISOMAL 2,4-DIENOYL-COA REDUCTASE [(3E)-ENOYL-COA-PRODUCING]"/>
    <property type="match status" value="1"/>
</dbReference>
<name>A0AAV7JDH7_9METZ</name>
<comment type="catalytic activity">
    <reaction evidence="13">
        <text>a (2E,4Z)-dienoyl-CoA + NADPH + H(+) = a 4,5-saturated-(3E)-enoyl-CoA + NADP(+)</text>
        <dbReference type="Rhea" id="RHEA:61892"/>
        <dbReference type="ChEBI" id="CHEBI:15378"/>
        <dbReference type="ChEBI" id="CHEBI:57783"/>
        <dbReference type="ChEBI" id="CHEBI:58349"/>
        <dbReference type="ChEBI" id="CHEBI:85099"/>
        <dbReference type="ChEBI" id="CHEBI:85493"/>
        <dbReference type="EC" id="1.3.1.124"/>
    </reaction>
</comment>
<evidence type="ECO:0000256" key="7">
    <source>
        <dbReference type="ARBA" id="ARBA00025787"/>
    </source>
</evidence>
<keyword evidence="4" id="KW-0560">Oxidoreductase</keyword>
<comment type="catalytic activity">
    <reaction evidence="14">
        <text>(2E,4Z,7Z,10Z,13Z,16Z,19Z)-docosaheptaenoyl-CoA + NADPH + H(+) = (3E,7Z,10Z,13Z,16Z,19Z)-docosahexaenoyl-CoA + NADP(+)</text>
        <dbReference type="Rhea" id="RHEA:44920"/>
        <dbReference type="ChEBI" id="CHEBI:15378"/>
        <dbReference type="ChEBI" id="CHEBI:57783"/>
        <dbReference type="ChEBI" id="CHEBI:58349"/>
        <dbReference type="ChEBI" id="CHEBI:77559"/>
        <dbReference type="ChEBI" id="CHEBI:84791"/>
    </reaction>
</comment>
<dbReference type="InterPro" id="IPR036291">
    <property type="entry name" value="NAD(P)-bd_dom_sf"/>
</dbReference>
<dbReference type="PRINTS" id="PR00080">
    <property type="entry name" value="SDRFAMILY"/>
</dbReference>
<dbReference type="CDD" id="cd05369">
    <property type="entry name" value="TER_DECR_SDR_a"/>
    <property type="match status" value="1"/>
</dbReference>
<dbReference type="InterPro" id="IPR045017">
    <property type="entry name" value="DECR2-like"/>
</dbReference>
<dbReference type="InterPro" id="IPR002347">
    <property type="entry name" value="SDR_fam"/>
</dbReference>
<dbReference type="PRINTS" id="PR00081">
    <property type="entry name" value="GDHRDH"/>
</dbReference>
<dbReference type="PANTHER" id="PTHR43296">
    <property type="entry name" value="PEROXISOMAL 2,4-DIENOYL-COA REDUCTASE"/>
    <property type="match status" value="1"/>
</dbReference>
<protein>
    <recommendedName>
        <fullName evidence="10">Peroxisomal 2,4-dienoyl-CoA reductase [(3E)-enoyl-CoA-producing]</fullName>
        <ecNumber evidence="9">1.3.1.124</ecNumber>
    </recommendedName>
    <alternativeName>
        <fullName evidence="11">2,4-dienoyl-CoA reductase 2</fullName>
    </alternativeName>
</protein>
<dbReference type="Pfam" id="PF13561">
    <property type="entry name" value="adh_short_C2"/>
    <property type="match status" value="1"/>
</dbReference>
<evidence type="ECO:0000256" key="5">
    <source>
        <dbReference type="ARBA" id="ARBA00023098"/>
    </source>
</evidence>
<comment type="subcellular location">
    <subcellularLocation>
        <location evidence="1">Peroxisome</location>
    </subcellularLocation>
</comment>
<evidence type="ECO:0000256" key="6">
    <source>
        <dbReference type="ARBA" id="ARBA00023140"/>
    </source>
</evidence>
<dbReference type="SUPFAM" id="SSF51735">
    <property type="entry name" value="NAD(P)-binding Rossmann-fold domains"/>
    <property type="match status" value="1"/>
</dbReference>
<keyword evidence="3" id="KW-0521">NADP</keyword>
<keyword evidence="6" id="KW-0576">Peroxisome</keyword>
<evidence type="ECO:0000256" key="14">
    <source>
        <dbReference type="ARBA" id="ARBA00048631"/>
    </source>
</evidence>
<comment type="catalytic activity">
    <reaction evidence="12">
        <text>a (2E,4E)-dienoyl-CoA + NADPH + H(+) = a 4,5-saturated-(3E)-enoyl-CoA + NADP(+)</text>
        <dbReference type="Rhea" id="RHEA:45912"/>
        <dbReference type="ChEBI" id="CHEBI:15378"/>
        <dbReference type="ChEBI" id="CHEBI:57783"/>
        <dbReference type="ChEBI" id="CHEBI:58349"/>
        <dbReference type="ChEBI" id="CHEBI:85101"/>
        <dbReference type="ChEBI" id="CHEBI:85493"/>
        <dbReference type="EC" id="1.3.1.124"/>
    </reaction>
</comment>
<evidence type="ECO:0000256" key="3">
    <source>
        <dbReference type="ARBA" id="ARBA00022857"/>
    </source>
</evidence>
<dbReference type="GO" id="GO:0005778">
    <property type="term" value="C:peroxisomal membrane"/>
    <property type="evidence" value="ECO:0007669"/>
    <property type="project" value="UniProtKB-ARBA"/>
</dbReference>
<dbReference type="GO" id="GO:0009062">
    <property type="term" value="P:fatty acid catabolic process"/>
    <property type="evidence" value="ECO:0007669"/>
    <property type="project" value="InterPro"/>
</dbReference>
<evidence type="ECO:0000256" key="11">
    <source>
        <dbReference type="ARBA" id="ARBA00030890"/>
    </source>
</evidence>
<dbReference type="EMBL" id="JAKMXF010000354">
    <property type="protein sequence ID" value="KAI6646733.1"/>
    <property type="molecule type" value="Genomic_DNA"/>
</dbReference>
<evidence type="ECO:0000313" key="16">
    <source>
        <dbReference type="Proteomes" id="UP001165289"/>
    </source>
</evidence>
<dbReference type="GO" id="GO:0008670">
    <property type="term" value="F:2,4-dienoyl-CoA reductase (NADPH) activity"/>
    <property type="evidence" value="ECO:0007669"/>
    <property type="project" value="InterPro"/>
</dbReference>
<dbReference type="EC" id="1.3.1.124" evidence="9"/>
<dbReference type="AlphaFoldDB" id="A0AAV7JDH7"/>
<keyword evidence="2" id="KW-0276">Fatty acid metabolism</keyword>
<evidence type="ECO:0000256" key="13">
    <source>
        <dbReference type="ARBA" id="ARBA00048340"/>
    </source>
</evidence>
<evidence type="ECO:0000256" key="1">
    <source>
        <dbReference type="ARBA" id="ARBA00004275"/>
    </source>
</evidence>
<comment type="subunit">
    <text evidence="8">Monomer, dimer and oligomer.</text>
</comment>
<dbReference type="Gene3D" id="3.40.50.720">
    <property type="entry name" value="NAD(P)-binding Rossmann-like Domain"/>
    <property type="match status" value="1"/>
</dbReference>
<accession>A0AAV7JDH7</accession>
<organism evidence="15 16">
    <name type="scientific">Oopsacas minuta</name>
    <dbReference type="NCBI Taxonomy" id="111878"/>
    <lineage>
        <taxon>Eukaryota</taxon>
        <taxon>Metazoa</taxon>
        <taxon>Porifera</taxon>
        <taxon>Hexactinellida</taxon>
        <taxon>Hexasterophora</taxon>
        <taxon>Lyssacinosida</taxon>
        <taxon>Leucopsacidae</taxon>
        <taxon>Oopsacas</taxon>
    </lineage>
</organism>
<gene>
    <name evidence="15" type="ORF">LOD99_12853</name>
</gene>
<dbReference type="Proteomes" id="UP001165289">
    <property type="component" value="Unassembled WGS sequence"/>
</dbReference>
<evidence type="ECO:0000256" key="2">
    <source>
        <dbReference type="ARBA" id="ARBA00022832"/>
    </source>
</evidence>
<evidence type="ECO:0000256" key="10">
    <source>
        <dbReference type="ARBA" id="ARBA00026221"/>
    </source>
</evidence>
<evidence type="ECO:0000256" key="4">
    <source>
        <dbReference type="ARBA" id="ARBA00023002"/>
    </source>
</evidence>
<comment type="caution">
    <text evidence="15">The sequence shown here is derived from an EMBL/GenBank/DDBJ whole genome shotgun (WGS) entry which is preliminary data.</text>
</comment>
<reference evidence="15 16" key="1">
    <citation type="journal article" date="2023" name="BMC Biol.">
        <title>The compact genome of the sponge Oopsacas minuta (Hexactinellida) is lacking key metazoan core genes.</title>
        <authorList>
            <person name="Santini S."/>
            <person name="Schenkelaars Q."/>
            <person name="Jourda C."/>
            <person name="Duchesne M."/>
            <person name="Belahbib H."/>
            <person name="Rocher C."/>
            <person name="Selva M."/>
            <person name="Riesgo A."/>
            <person name="Vervoort M."/>
            <person name="Leys S.P."/>
            <person name="Kodjabachian L."/>
            <person name="Le Bivic A."/>
            <person name="Borchiellini C."/>
            <person name="Claverie J.M."/>
            <person name="Renard E."/>
        </authorList>
    </citation>
    <scope>NUCLEOTIDE SEQUENCE [LARGE SCALE GENOMIC DNA]</scope>
    <source>
        <strain evidence="15">SPO-2</strain>
    </source>
</reference>
<comment type="similarity">
    <text evidence="7">Belongs to the short-chain dehydrogenases/reductases (SDR) family. 2,4-dienoyl-CoA reductase subfamily.</text>
</comment>
<keyword evidence="16" id="KW-1185">Reference proteome</keyword>
<dbReference type="FunFam" id="3.40.50.720:FF:000477">
    <property type="entry name" value="Peroxisomal 2,4-dienoyl-CoA reductase"/>
    <property type="match status" value="1"/>
</dbReference>
<sequence>MDVCLDSYTHKYVPDLLKGKVAFITGGGSGIGFRIAELFMRHGCDCVIASRSLSRVEEAAVGLREGTGRKCLPIKMDVRKYPEVENAVREAMREFGKIDILVNNAAGNFLCPVSGMSSNAFKTVMEIDTLGTFNLSKCVYTHCFSQPDRSGVILNISATLHYQGVALQAHVGAAKAAIDALTKHLAVEWGPEGIRVNAVAPGPISGTEGMRKLRGDVTDQMITANIPLQKIGTRTEVAETAVFLCSCLADNITGEILVVDGGSKLTSGNESYHRLRAFRSKL</sequence>
<evidence type="ECO:0000256" key="9">
    <source>
        <dbReference type="ARBA" id="ARBA00026117"/>
    </source>
</evidence>
<keyword evidence="5" id="KW-0443">Lipid metabolism</keyword>
<evidence type="ECO:0000256" key="12">
    <source>
        <dbReference type="ARBA" id="ARBA00048009"/>
    </source>
</evidence>